<reference evidence="1 2" key="1">
    <citation type="submission" date="2021-06" db="EMBL/GenBank/DDBJ databases">
        <title>Caerostris extrusa draft genome.</title>
        <authorList>
            <person name="Kono N."/>
            <person name="Arakawa K."/>
        </authorList>
    </citation>
    <scope>NUCLEOTIDE SEQUENCE [LARGE SCALE GENOMIC DNA]</scope>
</reference>
<accession>A0AAV4PX21</accession>
<dbReference type="Proteomes" id="UP001054945">
    <property type="component" value="Unassembled WGS sequence"/>
</dbReference>
<keyword evidence="2" id="KW-1185">Reference proteome</keyword>
<comment type="caution">
    <text evidence="1">The sequence shown here is derived from an EMBL/GenBank/DDBJ whole genome shotgun (WGS) entry which is preliminary data.</text>
</comment>
<evidence type="ECO:0000313" key="2">
    <source>
        <dbReference type="Proteomes" id="UP001054945"/>
    </source>
</evidence>
<organism evidence="1 2">
    <name type="scientific">Caerostris extrusa</name>
    <name type="common">Bark spider</name>
    <name type="synonym">Caerostris bankana</name>
    <dbReference type="NCBI Taxonomy" id="172846"/>
    <lineage>
        <taxon>Eukaryota</taxon>
        <taxon>Metazoa</taxon>
        <taxon>Ecdysozoa</taxon>
        <taxon>Arthropoda</taxon>
        <taxon>Chelicerata</taxon>
        <taxon>Arachnida</taxon>
        <taxon>Araneae</taxon>
        <taxon>Araneomorphae</taxon>
        <taxon>Entelegynae</taxon>
        <taxon>Araneoidea</taxon>
        <taxon>Araneidae</taxon>
        <taxon>Caerostris</taxon>
    </lineage>
</organism>
<dbReference type="EMBL" id="BPLR01005323">
    <property type="protein sequence ID" value="GIY01456.1"/>
    <property type="molecule type" value="Genomic_DNA"/>
</dbReference>
<gene>
    <name evidence="1" type="ORF">CEXT_740821</name>
</gene>
<sequence length="85" mass="9797">MDDPPVRPSAFTKFSSSVIPSYDVYSTADKLAEAKLVRRLGDECHPFFVCFVLLNRIEKVEIERIVNGFPARQEEYQPIIGVFRF</sequence>
<evidence type="ECO:0000313" key="1">
    <source>
        <dbReference type="EMBL" id="GIY01456.1"/>
    </source>
</evidence>
<name>A0AAV4PX21_CAEEX</name>
<proteinExistence type="predicted"/>
<protein>
    <submittedName>
        <fullName evidence="1">Uncharacterized protein</fullName>
    </submittedName>
</protein>
<dbReference type="AlphaFoldDB" id="A0AAV4PX21"/>